<dbReference type="EMBL" id="DXBZ01000018">
    <property type="protein sequence ID" value="HIZ17617.1"/>
    <property type="molecule type" value="Genomic_DNA"/>
</dbReference>
<dbReference type="InterPro" id="IPR013685">
    <property type="entry name" value="POTRA_FtsQ_type"/>
</dbReference>
<reference evidence="11" key="2">
    <citation type="submission" date="2021-04" db="EMBL/GenBank/DDBJ databases">
        <authorList>
            <person name="Gilroy R."/>
        </authorList>
    </citation>
    <scope>NUCLEOTIDE SEQUENCE</scope>
    <source>
        <strain evidence="11">ChiHecolR3B27-1887</strain>
    </source>
</reference>
<evidence type="ECO:0000256" key="3">
    <source>
        <dbReference type="ARBA" id="ARBA00022618"/>
    </source>
</evidence>
<evidence type="ECO:0000259" key="10">
    <source>
        <dbReference type="PROSITE" id="PS51779"/>
    </source>
</evidence>
<evidence type="ECO:0000256" key="5">
    <source>
        <dbReference type="ARBA" id="ARBA00022989"/>
    </source>
</evidence>
<dbReference type="Proteomes" id="UP000824029">
    <property type="component" value="Unassembled WGS sequence"/>
</dbReference>
<dbReference type="GO" id="GO:0016020">
    <property type="term" value="C:membrane"/>
    <property type="evidence" value="ECO:0007669"/>
    <property type="project" value="UniProtKB-SubCell"/>
</dbReference>
<feature type="region of interest" description="Disordered" evidence="8">
    <location>
        <begin position="327"/>
        <end position="350"/>
    </location>
</feature>
<proteinExistence type="predicted"/>
<dbReference type="Gene3D" id="3.10.20.310">
    <property type="entry name" value="membrane protein fhac"/>
    <property type="match status" value="1"/>
</dbReference>
<keyword evidence="5 9" id="KW-1133">Transmembrane helix</keyword>
<evidence type="ECO:0000313" key="11">
    <source>
        <dbReference type="EMBL" id="HIZ17617.1"/>
    </source>
</evidence>
<evidence type="ECO:0000256" key="9">
    <source>
        <dbReference type="SAM" id="Phobius"/>
    </source>
</evidence>
<dbReference type="InterPro" id="IPR034746">
    <property type="entry name" value="POTRA"/>
</dbReference>
<keyword evidence="7" id="KW-0131">Cell cycle</keyword>
<comment type="subcellular location">
    <subcellularLocation>
        <location evidence="1">Membrane</location>
    </subcellularLocation>
</comment>
<keyword evidence="4 9" id="KW-0812">Transmembrane</keyword>
<keyword evidence="3" id="KW-0132">Cell division</keyword>
<dbReference type="GO" id="GO:0090529">
    <property type="term" value="P:cell septum assembly"/>
    <property type="evidence" value="ECO:0007669"/>
    <property type="project" value="InterPro"/>
</dbReference>
<comment type="caution">
    <text evidence="11">The sequence shown here is derived from an EMBL/GenBank/DDBJ whole genome shotgun (WGS) entry which is preliminary data.</text>
</comment>
<evidence type="ECO:0000256" key="2">
    <source>
        <dbReference type="ARBA" id="ARBA00022475"/>
    </source>
</evidence>
<feature type="transmembrane region" description="Helical" evidence="9">
    <location>
        <begin position="77"/>
        <end position="103"/>
    </location>
</feature>
<protein>
    <submittedName>
        <fullName evidence="11">FtsQ-type POTRA domain-containing protein</fullName>
    </submittedName>
</protein>
<accession>A0A9D2DID3</accession>
<dbReference type="InterPro" id="IPR026579">
    <property type="entry name" value="FtsQ"/>
</dbReference>
<keyword evidence="2" id="KW-1003">Cell membrane</keyword>
<evidence type="ECO:0000256" key="8">
    <source>
        <dbReference type="SAM" id="MobiDB-lite"/>
    </source>
</evidence>
<keyword evidence="6 9" id="KW-0472">Membrane</keyword>
<gene>
    <name evidence="11" type="ORF">IAA22_00660</name>
</gene>
<feature type="region of interest" description="Disordered" evidence="8">
    <location>
        <begin position="1"/>
        <end position="73"/>
    </location>
</feature>
<dbReference type="PANTHER" id="PTHR35851">
    <property type="entry name" value="CELL DIVISION PROTEIN FTSQ"/>
    <property type="match status" value="1"/>
</dbReference>
<name>A0A9D2DID3_9ACTN</name>
<evidence type="ECO:0000256" key="7">
    <source>
        <dbReference type="ARBA" id="ARBA00023306"/>
    </source>
</evidence>
<evidence type="ECO:0000256" key="4">
    <source>
        <dbReference type="ARBA" id="ARBA00022692"/>
    </source>
</evidence>
<dbReference type="Pfam" id="PF08478">
    <property type="entry name" value="POTRA_1"/>
    <property type="match status" value="1"/>
</dbReference>
<feature type="compositionally biased region" description="Low complexity" evidence="8">
    <location>
        <begin position="16"/>
        <end position="49"/>
    </location>
</feature>
<evidence type="ECO:0000256" key="1">
    <source>
        <dbReference type="ARBA" id="ARBA00004370"/>
    </source>
</evidence>
<evidence type="ECO:0000313" key="12">
    <source>
        <dbReference type="Proteomes" id="UP000824029"/>
    </source>
</evidence>
<evidence type="ECO:0000256" key="6">
    <source>
        <dbReference type="ARBA" id="ARBA00023136"/>
    </source>
</evidence>
<dbReference type="PANTHER" id="PTHR35851:SF1">
    <property type="entry name" value="CELL DIVISION PROTEIN FTSQ"/>
    <property type="match status" value="1"/>
</dbReference>
<dbReference type="AlphaFoldDB" id="A0A9D2DID3"/>
<feature type="domain" description="POTRA" evidence="10">
    <location>
        <begin position="109"/>
        <end position="177"/>
    </location>
</feature>
<sequence length="350" mass="36548">MAGERDRRPTPRGRAPKAAARPARASASRAPSGTRRPRGATAAAKPKPTLGLGGAGRSPKAAPQRPRDRRIQHQRAGALRVAAIAAGALVALALVVVVALFALRNAPVFAITSIEFEPTEHVSAEDVQSLAQVPEGATLLNVDTDAIEASLKKNPWVASASFSRGFPGTLRVTIEEQRPAALVLMSSGTVAWYLSEQNTWIEPVRVDSASDQSASDAALALAREHGCLLITDVPSTVDPSAGSAATDAVLDAVRQFQEGFSADFSAQVACYSAPSTENVSCVLESGVEVSLGAPTDIPEKERIVQGYLDQSDGQVVRINVRVPSSPAYREIGSDNVQPGEGVDGSSEAAE</sequence>
<reference evidence="11" key="1">
    <citation type="journal article" date="2021" name="PeerJ">
        <title>Extensive microbial diversity within the chicken gut microbiome revealed by metagenomics and culture.</title>
        <authorList>
            <person name="Gilroy R."/>
            <person name="Ravi A."/>
            <person name="Getino M."/>
            <person name="Pursley I."/>
            <person name="Horton D.L."/>
            <person name="Alikhan N.F."/>
            <person name="Baker D."/>
            <person name="Gharbi K."/>
            <person name="Hall N."/>
            <person name="Watson M."/>
            <person name="Adriaenssens E.M."/>
            <person name="Foster-Nyarko E."/>
            <person name="Jarju S."/>
            <person name="Secka A."/>
            <person name="Antonio M."/>
            <person name="Oren A."/>
            <person name="Chaudhuri R.R."/>
            <person name="La Ragione R."/>
            <person name="Hildebrand F."/>
            <person name="Pallen M.J."/>
        </authorList>
    </citation>
    <scope>NUCLEOTIDE SEQUENCE</scope>
    <source>
        <strain evidence="11">ChiHecolR3B27-1887</strain>
    </source>
</reference>
<dbReference type="PROSITE" id="PS51779">
    <property type="entry name" value="POTRA"/>
    <property type="match status" value="1"/>
</dbReference>
<organism evidence="11 12">
    <name type="scientific">Candidatus Olsenella stercoravium</name>
    <dbReference type="NCBI Taxonomy" id="2838713"/>
    <lineage>
        <taxon>Bacteria</taxon>
        <taxon>Bacillati</taxon>
        <taxon>Actinomycetota</taxon>
        <taxon>Coriobacteriia</taxon>
        <taxon>Coriobacteriales</taxon>
        <taxon>Atopobiaceae</taxon>
        <taxon>Olsenella</taxon>
    </lineage>
</organism>